<organism evidence="2 3">
    <name type="scientific">Rhizopus delemar</name>
    <dbReference type="NCBI Taxonomy" id="936053"/>
    <lineage>
        <taxon>Eukaryota</taxon>
        <taxon>Fungi</taxon>
        <taxon>Fungi incertae sedis</taxon>
        <taxon>Mucoromycota</taxon>
        <taxon>Mucoromycotina</taxon>
        <taxon>Mucoromycetes</taxon>
        <taxon>Mucorales</taxon>
        <taxon>Mucorineae</taxon>
        <taxon>Rhizopodaceae</taxon>
        <taxon>Rhizopus</taxon>
    </lineage>
</organism>
<gene>
    <name evidence="2" type="ORF">G6F50_016609</name>
</gene>
<dbReference type="InterPro" id="IPR042100">
    <property type="entry name" value="Bug_dom1"/>
</dbReference>
<dbReference type="Gene3D" id="3.40.190.10">
    <property type="entry name" value="Periplasmic binding protein-like II"/>
    <property type="match status" value="1"/>
</dbReference>
<evidence type="ECO:0000313" key="2">
    <source>
        <dbReference type="EMBL" id="KAG1531603.1"/>
    </source>
</evidence>
<dbReference type="PANTHER" id="PTHR42928:SF5">
    <property type="entry name" value="BLR1237 PROTEIN"/>
    <property type="match status" value="1"/>
</dbReference>
<reference evidence="2 3" key="1">
    <citation type="journal article" date="2020" name="Microb. Genom.">
        <title>Genetic diversity of clinical and environmental Mucorales isolates obtained from an investigation of mucormycosis cases among solid organ transplant recipients.</title>
        <authorList>
            <person name="Nguyen M.H."/>
            <person name="Kaul D."/>
            <person name="Muto C."/>
            <person name="Cheng S.J."/>
            <person name="Richter R.A."/>
            <person name="Bruno V.M."/>
            <person name="Liu G."/>
            <person name="Beyhan S."/>
            <person name="Sundermann A.J."/>
            <person name="Mounaud S."/>
            <person name="Pasculle A.W."/>
            <person name="Nierman W.C."/>
            <person name="Driscoll E."/>
            <person name="Cumbie R."/>
            <person name="Clancy C.J."/>
            <person name="Dupont C.L."/>
        </authorList>
    </citation>
    <scope>NUCLEOTIDE SEQUENCE [LARGE SCALE GENOMIC DNA]</scope>
    <source>
        <strain evidence="2 3">GL24</strain>
    </source>
</reference>
<accession>A0A9P6XSF4</accession>
<evidence type="ECO:0008006" key="4">
    <source>
        <dbReference type="Google" id="ProtNLM"/>
    </source>
</evidence>
<comment type="caution">
    <text evidence="2">The sequence shown here is derived from an EMBL/GenBank/DDBJ whole genome shotgun (WGS) entry which is preliminary data.</text>
</comment>
<dbReference type="AlphaFoldDB" id="A0A9P6XSF4"/>
<evidence type="ECO:0000313" key="3">
    <source>
        <dbReference type="Proteomes" id="UP000740926"/>
    </source>
</evidence>
<dbReference type="Gene3D" id="3.40.190.150">
    <property type="entry name" value="Bordetella uptake gene, domain 1"/>
    <property type="match status" value="1"/>
</dbReference>
<protein>
    <recommendedName>
        <fullName evidence="4">Tripartite tricarboxylate transporter substrate binding protein</fullName>
    </recommendedName>
</protein>
<dbReference type="EMBL" id="JAANIU010010701">
    <property type="protein sequence ID" value="KAG1531603.1"/>
    <property type="molecule type" value="Genomic_DNA"/>
</dbReference>
<dbReference type="Pfam" id="PF03401">
    <property type="entry name" value="TctC"/>
    <property type="match status" value="1"/>
</dbReference>
<feature type="region of interest" description="Disordered" evidence="1">
    <location>
        <begin position="1"/>
        <end position="23"/>
    </location>
</feature>
<sequence length="120" mass="12718">MVSSRRRSSMARSSTTVLAVASEQRSPAIPDVPTLAEAGVKDAVVESWYGVMAPAGTPPEVIRKLQDTVIDLAKDPSMIAHLAEQGAVPFAGTSADLAKLSGEETERWKRIIASADVQTN</sequence>
<dbReference type="PANTHER" id="PTHR42928">
    <property type="entry name" value="TRICARBOXYLATE-BINDING PROTEIN"/>
    <property type="match status" value="1"/>
</dbReference>
<evidence type="ECO:0000256" key="1">
    <source>
        <dbReference type="SAM" id="MobiDB-lite"/>
    </source>
</evidence>
<name>A0A9P6XSF4_9FUNG</name>
<dbReference type="InterPro" id="IPR005064">
    <property type="entry name" value="BUG"/>
</dbReference>
<dbReference type="Proteomes" id="UP000740926">
    <property type="component" value="Unassembled WGS sequence"/>
</dbReference>
<keyword evidence="3" id="KW-1185">Reference proteome</keyword>
<proteinExistence type="predicted"/>